<feature type="compositionally biased region" description="Polar residues" evidence="13">
    <location>
        <begin position="314"/>
        <end position="325"/>
    </location>
</feature>
<keyword evidence="4" id="KW-0808">Transferase</keyword>
<feature type="compositionally biased region" description="Polar residues" evidence="13">
    <location>
        <begin position="461"/>
        <end position="472"/>
    </location>
</feature>
<reference evidence="16" key="1">
    <citation type="journal article" date="2023" name="Mol. Phylogenet. Evol.">
        <title>Genome-scale phylogeny and comparative genomics of the fungal order Sordariales.</title>
        <authorList>
            <person name="Hensen N."/>
            <person name="Bonometti L."/>
            <person name="Westerberg I."/>
            <person name="Brannstrom I.O."/>
            <person name="Guillou S."/>
            <person name="Cros-Aarteil S."/>
            <person name="Calhoun S."/>
            <person name="Haridas S."/>
            <person name="Kuo A."/>
            <person name="Mondo S."/>
            <person name="Pangilinan J."/>
            <person name="Riley R."/>
            <person name="LaButti K."/>
            <person name="Andreopoulos B."/>
            <person name="Lipzen A."/>
            <person name="Chen C."/>
            <person name="Yan M."/>
            <person name="Daum C."/>
            <person name="Ng V."/>
            <person name="Clum A."/>
            <person name="Steindorff A."/>
            <person name="Ohm R.A."/>
            <person name="Martin F."/>
            <person name="Silar P."/>
            <person name="Natvig D.O."/>
            <person name="Lalanne C."/>
            <person name="Gautier V."/>
            <person name="Ament-Velasquez S.L."/>
            <person name="Kruys A."/>
            <person name="Hutchinson M.I."/>
            <person name="Powell A.J."/>
            <person name="Barry K."/>
            <person name="Miller A.N."/>
            <person name="Grigoriev I.V."/>
            <person name="Debuchy R."/>
            <person name="Gladieux P."/>
            <person name="Hiltunen Thoren M."/>
            <person name="Johannesson H."/>
        </authorList>
    </citation>
    <scope>NUCLEOTIDE SEQUENCE</scope>
    <source>
        <strain evidence="16">CBS 508.74</strain>
    </source>
</reference>
<evidence type="ECO:0000256" key="10">
    <source>
        <dbReference type="ARBA" id="ARBA00022989"/>
    </source>
</evidence>
<dbReference type="SUPFAM" id="SSF57850">
    <property type="entry name" value="RING/U-box"/>
    <property type="match status" value="1"/>
</dbReference>
<comment type="caution">
    <text evidence="16">The sequence shown here is derived from an EMBL/GenBank/DDBJ whole genome shotgun (WGS) entry which is preliminary data.</text>
</comment>
<accession>A0AAN6YWL7</accession>
<sequence>LLFSNPSWTAVESVSNTVIRNITALSAQLTHSTRFTEDATVLSSRFAEAANGVIQGLLYVPDVPDGHPCLDAMAKHIPASAPRQSDLPPAHYHMIAIAPWVNHTCAEVYLASARSDPVRAFVFYTLENPSVSPPPADSREWYIRDDARWMSETSWPVFAVAGSVGEVMIRHSSLYSGNLTEAPFGASIAGLFNSNADDYLRIWTELVVNTPLVPLAIWVYALMIIGLLLAVILSASILMHLVQALRRAQLRRRVRSGEVNLEAMGIKQLTVPMDHIQTFPLYTYHYEPECSGPSQSRRSTKPSKSRVRRKSPGETASNPPSQVPTVATGYQPRCEICLEPYENRSTIIRELACGHIFHPECIDEFLNEISSLCPLCKTSILPKGYCPKITNAMVRRERAIRRIRGRIDLQDTNGRQMHNQSWLQVLRHRISGAKSCLTSPVPSTEPKMIQLQLRPTRRGQDGNTQETRTATHARQRMRELAGPGLDDAEDDGSTLWKRLRNRVFPGFD</sequence>
<evidence type="ECO:0000256" key="1">
    <source>
        <dbReference type="ARBA" id="ARBA00000900"/>
    </source>
</evidence>
<name>A0AAN6YWL7_9PEZI</name>
<evidence type="ECO:0000256" key="6">
    <source>
        <dbReference type="ARBA" id="ARBA00022723"/>
    </source>
</evidence>
<dbReference type="Gene3D" id="3.30.40.10">
    <property type="entry name" value="Zinc/RING finger domain, C3HC4 (zinc finger)"/>
    <property type="match status" value="1"/>
</dbReference>
<evidence type="ECO:0000256" key="13">
    <source>
        <dbReference type="SAM" id="MobiDB-lite"/>
    </source>
</evidence>
<evidence type="ECO:0000256" key="9">
    <source>
        <dbReference type="ARBA" id="ARBA00022833"/>
    </source>
</evidence>
<dbReference type="PROSITE" id="PS50089">
    <property type="entry name" value="ZF_RING_2"/>
    <property type="match status" value="1"/>
</dbReference>
<dbReference type="RefSeq" id="XP_064674351.1">
    <property type="nucleotide sequence ID" value="XM_064810868.1"/>
</dbReference>
<dbReference type="InterPro" id="IPR001841">
    <property type="entry name" value="Znf_RING"/>
</dbReference>
<keyword evidence="5 14" id="KW-0812">Transmembrane</keyword>
<keyword evidence="17" id="KW-1185">Reference proteome</keyword>
<keyword evidence="7 12" id="KW-0863">Zinc-finger</keyword>
<evidence type="ECO:0000313" key="17">
    <source>
        <dbReference type="Proteomes" id="UP001302812"/>
    </source>
</evidence>
<keyword evidence="9" id="KW-0862">Zinc</keyword>
<organism evidence="16 17">
    <name type="scientific">Canariomyces notabilis</name>
    <dbReference type="NCBI Taxonomy" id="2074819"/>
    <lineage>
        <taxon>Eukaryota</taxon>
        <taxon>Fungi</taxon>
        <taxon>Dikarya</taxon>
        <taxon>Ascomycota</taxon>
        <taxon>Pezizomycotina</taxon>
        <taxon>Sordariomycetes</taxon>
        <taxon>Sordariomycetidae</taxon>
        <taxon>Sordariales</taxon>
        <taxon>Chaetomiaceae</taxon>
        <taxon>Canariomyces</taxon>
    </lineage>
</organism>
<dbReference type="Pfam" id="PF13639">
    <property type="entry name" value="zf-RING_2"/>
    <property type="match status" value="1"/>
</dbReference>
<dbReference type="InterPro" id="IPR013083">
    <property type="entry name" value="Znf_RING/FYVE/PHD"/>
</dbReference>
<keyword evidence="8" id="KW-0833">Ubl conjugation pathway</keyword>
<evidence type="ECO:0000256" key="7">
    <source>
        <dbReference type="ARBA" id="ARBA00022771"/>
    </source>
</evidence>
<dbReference type="EC" id="2.3.2.27" evidence="3"/>
<feature type="region of interest" description="Disordered" evidence="13">
    <location>
        <begin position="289"/>
        <end position="327"/>
    </location>
</feature>
<evidence type="ECO:0000313" key="16">
    <source>
        <dbReference type="EMBL" id="KAK4116781.1"/>
    </source>
</evidence>
<dbReference type="AlphaFoldDB" id="A0AAN6YWL7"/>
<keyword evidence="11 14" id="KW-0472">Membrane</keyword>
<dbReference type="PANTHER" id="PTHR45977:SF4">
    <property type="entry name" value="RING-TYPE DOMAIN-CONTAINING PROTEIN"/>
    <property type="match status" value="1"/>
</dbReference>
<dbReference type="GO" id="GO:0016020">
    <property type="term" value="C:membrane"/>
    <property type="evidence" value="ECO:0007669"/>
    <property type="project" value="UniProtKB-SubCell"/>
</dbReference>
<evidence type="ECO:0000256" key="12">
    <source>
        <dbReference type="PROSITE-ProRule" id="PRU00175"/>
    </source>
</evidence>
<comment type="catalytic activity">
    <reaction evidence="1">
        <text>S-ubiquitinyl-[E2 ubiquitin-conjugating enzyme]-L-cysteine + [acceptor protein]-L-lysine = [E2 ubiquitin-conjugating enzyme]-L-cysteine + N(6)-ubiquitinyl-[acceptor protein]-L-lysine.</text>
        <dbReference type="EC" id="2.3.2.27"/>
    </reaction>
</comment>
<evidence type="ECO:0000256" key="14">
    <source>
        <dbReference type="SAM" id="Phobius"/>
    </source>
</evidence>
<reference evidence="16" key="2">
    <citation type="submission" date="2023-05" db="EMBL/GenBank/DDBJ databases">
        <authorList>
            <consortium name="Lawrence Berkeley National Laboratory"/>
            <person name="Steindorff A."/>
            <person name="Hensen N."/>
            <person name="Bonometti L."/>
            <person name="Westerberg I."/>
            <person name="Brannstrom I.O."/>
            <person name="Guillou S."/>
            <person name="Cros-Aarteil S."/>
            <person name="Calhoun S."/>
            <person name="Haridas S."/>
            <person name="Kuo A."/>
            <person name="Mondo S."/>
            <person name="Pangilinan J."/>
            <person name="Riley R."/>
            <person name="Labutti K."/>
            <person name="Andreopoulos B."/>
            <person name="Lipzen A."/>
            <person name="Chen C."/>
            <person name="Yanf M."/>
            <person name="Daum C."/>
            <person name="Ng V."/>
            <person name="Clum A."/>
            <person name="Ohm R."/>
            <person name="Martin F."/>
            <person name="Silar P."/>
            <person name="Natvig D."/>
            <person name="Lalanne C."/>
            <person name="Gautier V."/>
            <person name="Ament-Velasquez S.L."/>
            <person name="Kruys A."/>
            <person name="Hutchinson M.I."/>
            <person name="Powell A.J."/>
            <person name="Barry K."/>
            <person name="Miller A.N."/>
            <person name="Grigoriev I.V."/>
            <person name="Debuchy R."/>
            <person name="Gladieux P."/>
            <person name="Thoren M.H."/>
            <person name="Johannesson H."/>
        </authorList>
    </citation>
    <scope>NUCLEOTIDE SEQUENCE</scope>
    <source>
        <strain evidence="16">CBS 508.74</strain>
    </source>
</reference>
<feature type="region of interest" description="Disordered" evidence="13">
    <location>
        <begin position="455"/>
        <end position="474"/>
    </location>
</feature>
<comment type="subcellular location">
    <subcellularLocation>
        <location evidence="2">Membrane</location>
        <topology evidence="2">Multi-pass membrane protein</topology>
    </subcellularLocation>
</comment>
<dbReference type="GO" id="GO:0006511">
    <property type="term" value="P:ubiquitin-dependent protein catabolic process"/>
    <property type="evidence" value="ECO:0007669"/>
    <property type="project" value="TreeGrafter"/>
</dbReference>
<evidence type="ECO:0000256" key="8">
    <source>
        <dbReference type="ARBA" id="ARBA00022786"/>
    </source>
</evidence>
<evidence type="ECO:0000256" key="11">
    <source>
        <dbReference type="ARBA" id="ARBA00023136"/>
    </source>
</evidence>
<dbReference type="GO" id="GO:0061630">
    <property type="term" value="F:ubiquitin protein ligase activity"/>
    <property type="evidence" value="ECO:0007669"/>
    <property type="project" value="UniProtKB-EC"/>
</dbReference>
<feature type="non-terminal residue" evidence="16">
    <location>
        <position position="1"/>
    </location>
</feature>
<dbReference type="PANTHER" id="PTHR45977">
    <property type="entry name" value="TARGET OF ERK KINASE MPK-1"/>
    <property type="match status" value="1"/>
</dbReference>
<evidence type="ECO:0000256" key="2">
    <source>
        <dbReference type="ARBA" id="ARBA00004141"/>
    </source>
</evidence>
<dbReference type="EMBL" id="MU853333">
    <property type="protein sequence ID" value="KAK4116781.1"/>
    <property type="molecule type" value="Genomic_DNA"/>
</dbReference>
<feature type="transmembrane region" description="Helical" evidence="14">
    <location>
        <begin position="217"/>
        <end position="242"/>
    </location>
</feature>
<dbReference type="Proteomes" id="UP001302812">
    <property type="component" value="Unassembled WGS sequence"/>
</dbReference>
<dbReference type="GO" id="GO:0008270">
    <property type="term" value="F:zinc ion binding"/>
    <property type="evidence" value="ECO:0007669"/>
    <property type="project" value="UniProtKB-KW"/>
</dbReference>
<feature type="domain" description="RING-type" evidence="15">
    <location>
        <begin position="334"/>
        <end position="377"/>
    </location>
</feature>
<evidence type="ECO:0000256" key="3">
    <source>
        <dbReference type="ARBA" id="ARBA00012483"/>
    </source>
</evidence>
<gene>
    <name evidence="16" type="ORF">N656DRAFT_700414</name>
</gene>
<dbReference type="GeneID" id="89934993"/>
<protein>
    <recommendedName>
        <fullName evidence="3">RING-type E3 ubiquitin transferase</fullName>
        <ecNumber evidence="3">2.3.2.27</ecNumber>
    </recommendedName>
</protein>
<feature type="compositionally biased region" description="Basic residues" evidence="13">
    <location>
        <begin position="298"/>
        <end position="310"/>
    </location>
</feature>
<evidence type="ECO:0000256" key="5">
    <source>
        <dbReference type="ARBA" id="ARBA00022692"/>
    </source>
</evidence>
<evidence type="ECO:0000256" key="4">
    <source>
        <dbReference type="ARBA" id="ARBA00022679"/>
    </source>
</evidence>
<evidence type="ECO:0000259" key="15">
    <source>
        <dbReference type="PROSITE" id="PS50089"/>
    </source>
</evidence>
<dbReference type="GO" id="GO:0016567">
    <property type="term" value="P:protein ubiquitination"/>
    <property type="evidence" value="ECO:0007669"/>
    <property type="project" value="TreeGrafter"/>
</dbReference>
<keyword evidence="6" id="KW-0479">Metal-binding</keyword>
<keyword evidence="10 14" id="KW-1133">Transmembrane helix</keyword>
<proteinExistence type="predicted"/>
<dbReference type="SMART" id="SM00184">
    <property type="entry name" value="RING"/>
    <property type="match status" value="1"/>
</dbReference>